<sequence length="1695" mass="187712">MNPLLTPQSLLTSPFPSSSLDTTRSFYQYPVHFPRNAPPKVVGAVRFDGPIISPGLLSSNEDDQVVVDCCITTTLPPALTLSHGLESIKASIEKLKLDRPCLGTGVMRFTVTVNPSAKALNWFYLHHESPKVFPVFFISKEEKLPVQSLLLNGTRGIFGIGRAAYFQCHSSSSSDDIKRFLTTDSSPITAYGFLDTNFNSELSSVDHEEGSFFFLVPQIELDEFEDLSLLTATLAWSEPSVYSFDEAILSFESSLQQAMDFVPSTTEKFNPYCLPSTIGRLKLADQSIVQRVYGCSLSAGVNNVSAGPMELMKRASSFSQFAIRLSNEISISNNMMVSMTKKSNSEQDLANINAVWASLIIEECCRLGLTYFCIAPGSRSSPLTIAAARHPLTTCISCFDERSLAYLAVGYARGSRTPAVVITTSGTAVSNLFPAVVEASQDFVPLVLLTADRPPELQDCGANQSINQINHFGSFVRQHFNLPVPSDHIPARMVLTTLDSAVHWATSSPFGPVHVNCPFREPLDGSPESWMFSCLNGLDFWMYNSAPFTRYNHAHPTCSMINSQNVMARALELLQSVNNGLLILGDIHSEDDMWAALLLANHLKWPIVADILSGLRLRRTHNLFPESQDSITFLDHLDHLLLSESFSSWISVDAIIQIGSKITSKRVSQMLEKCCPCMYIMVDQHPSRHDPSHIITHRIHSSAVDFAGSLLNFCFPRRNSEWTSHLKALNSLVAEELCFRIQAECSLTEPFVANMISRFLPSDHAIFIGNSMVIRDVDMYGHNWQKFTGNIGPILLNSDLQYQFIQVAGNRGASGIDGLLSTAIGFAVGSNKQVVCLIGDISFLHDTNALALLSKRMSRKPMKIVVINNRGGAIFSFLPIAEKTESEILDQYFYTSHDISISDLCHAHGIKHIKVQTKEELEDAFCQSHDKEDFIIEVLSCIESNARMHSDLRRYASQAVDNAFKIIMTGLHPVTVANQSSLCNIMKMDCLSYRIPLRARPTSAFPDHKGPEYSREGFIIQLHLEDGTTGLGEVAPFEIHEENLLDAEEQLRFLKHMIPRSKIGKSLALLRGSFSSWIWHELGIPPRSVFPTVRFGLEMAVLNALANRQSSNLASLLYPRNGKAAMPLSNGVKICALLDPNGSPQQVAHAAVSLVRKGFAAIKLKVARNADPVDDAVMIQAVRKMVGYDIQLRVDANRRWTYEEAMKFAYLVKDVNLQYIEEPVQKHEDIIRFCEESGLPVAVDETVDDSRADLMKLAAYEHPGIVAFVIKPSVLGGFETSAAVARWAFSRGKMVVISSAFECGIGLSAHVLFSHYIDLQYEDLCKLSKCKSYLPIAHGLGTYQWLLEDVMANSFQVSRQPGSGYMEASVADAAGLLHDVQVNPDAITGRLIEDELLNYNEYIDLYGVHYSIRVIDNGRRTNNVFVFLHGFLGTGEDWIPIIKAISGSSRCISLDLPSHGRSKLQQYGALNEAAKLSLSFEILAEVLANLIRKLTPTRVVLVGYSMGARIVLYMLLRFKDTIAGAAVLSGSPGLRTEAERKVRRAMDDSRARVLVDLGLPLFLNSWYAGGLWVSLRSSPKFQRVLSGRSQHGDVNSLAKALSDLSTGRQPPMWELLEHCETPVVIIAGEADGKFKSIAREMQECMGYNSIDHRDNCRNSCCEVIVIPDSGHAVHLENPLAVARALRKFMGRVNGH</sequence>
<comment type="caution">
    <text evidence="1">The sequence shown here is derived from an EMBL/GenBank/DDBJ whole genome shotgun (WGS) entry which is preliminary data.</text>
</comment>
<organism evidence="1 2">
    <name type="scientific">Melastoma candidum</name>
    <dbReference type="NCBI Taxonomy" id="119954"/>
    <lineage>
        <taxon>Eukaryota</taxon>
        <taxon>Viridiplantae</taxon>
        <taxon>Streptophyta</taxon>
        <taxon>Embryophyta</taxon>
        <taxon>Tracheophyta</taxon>
        <taxon>Spermatophyta</taxon>
        <taxon>Magnoliopsida</taxon>
        <taxon>eudicotyledons</taxon>
        <taxon>Gunneridae</taxon>
        <taxon>Pentapetalae</taxon>
        <taxon>rosids</taxon>
        <taxon>malvids</taxon>
        <taxon>Myrtales</taxon>
        <taxon>Melastomataceae</taxon>
        <taxon>Melastomatoideae</taxon>
        <taxon>Melastomateae</taxon>
        <taxon>Melastoma</taxon>
    </lineage>
</organism>
<evidence type="ECO:0000313" key="2">
    <source>
        <dbReference type="Proteomes" id="UP001057402"/>
    </source>
</evidence>
<protein>
    <submittedName>
        <fullName evidence="1">Uncharacterized protein</fullName>
    </submittedName>
</protein>
<gene>
    <name evidence="1" type="ORF">MLD38_037978</name>
</gene>
<name>A0ACB9KXL0_9MYRT</name>
<reference evidence="2" key="1">
    <citation type="journal article" date="2023" name="Front. Plant Sci.">
        <title>Chromosomal-level genome assembly of Melastoma candidum provides insights into trichome evolution.</title>
        <authorList>
            <person name="Zhong Y."/>
            <person name="Wu W."/>
            <person name="Sun C."/>
            <person name="Zou P."/>
            <person name="Liu Y."/>
            <person name="Dai S."/>
            <person name="Zhou R."/>
        </authorList>
    </citation>
    <scope>NUCLEOTIDE SEQUENCE [LARGE SCALE GENOMIC DNA]</scope>
</reference>
<dbReference type="Proteomes" id="UP001057402">
    <property type="component" value="Chromosome 12"/>
</dbReference>
<evidence type="ECO:0000313" key="1">
    <source>
        <dbReference type="EMBL" id="KAI4302200.1"/>
    </source>
</evidence>
<proteinExistence type="predicted"/>
<accession>A0ACB9KXL0</accession>
<keyword evidence="2" id="KW-1185">Reference proteome</keyword>
<dbReference type="EMBL" id="CM042891">
    <property type="protein sequence ID" value="KAI4302200.1"/>
    <property type="molecule type" value="Genomic_DNA"/>
</dbReference>